<dbReference type="Proteomes" id="UP000680020">
    <property type="component" value="Unassembled WGS sequence"/>
</dbReference>
<evidence type="ECO:0000256" key="3">
    <source>
        <dbReference type="ARBA" id="ARBA00023136"/>
    </source>
</evidence>
<evidence type="ECO:0000256" key="5">
    <source>
        <dbReference type="ARBA" id="ARBA00023288"/>
    </source>
</evidence>
<dbReference type="GeneID" id="58262954"/>
<dbReference type="EMBL" id="JAGIBU010000001">
    <property type="protein sequence ID" value="MBS7823971.1"/>
    <property type="molecule type" value="Genomic_DNA"/>
</dbReference>
<accession>A0A162TN01</accession>
<dbReference type="Pfam" id="PF05433">
    <property type="entry name" value="Rick_17kDa_Anti"/>
    <property type="match status" value="1"/>
</dbReference>
<dbReference type="InterPro" id="IPR051407">
    <property type="entry name" value="Bact_OM_lipoprot/Surf_antigen"/>
</dbReference>
<evidence type="ECO:0000259" key="7">
    <source>
        <dbReference type="Pfam" id="PF05433"/>
    </source>
</evidence>
<feature type="domain" description="Glycine zipper 2TM" evidence="7">
    <location>
        <begin position="60"/>
        <end position="100"/>
    </location>
</feature>
<evidence type="ECO:0000256" key="4">
    <source>
        <dbReference type="ARBA" id="ARBA00023139"/>
    </source>
</evidence>
<keyword evidence="4" id="KW-0564">Palmitate</keyword>
<keyword evidence="3" id="KW-0472">Membrane</keyword>
<reference evidence="8" key="1">
    <citation type="submission" date="2021-03" db="EMBL/GenBank/DDBJ databases">
        <title>Identification and antibiotic profiling of Wohlfahrtiimonas chitiniclastica, an underestimated human pathogen.</title>
        <authorList>
            <person name="Kopf A."/>
            <person name="Bunk B."/>
            <person name="Coldewey S."/>
            <person name="Gunzer F."/>
            <person name="Riedel T."/>
            <person name="Schroettner P."/>
        </authorList>
    </citation>
    <scope>NUCLEOTIDE SEQUENCE</scope>
    <source>
        <strain evidence="8">DSM 100917</strain>
    </source>
</reference>
<dbReference type="PROSITE" id="PS51257">
    <property type="entry name" value="PROKAR_LIPOPROTEIN"/>
    <property type="match status" value="1"/>
</dbReference>
<evidence type="ECO:0000256" key="2">
    <source>
        <dbReference type="ARBA" id="ARBA00022729"/>
    </source>
</evidence>
<dbReference type="PANTHER" id="PTHR35603:SF1">
    <property type="entry name" value="OUTER MEMBRANE LIPOPROTEIN SLYB"/>
    <property type="match status" value="1"/>
</dbReference>
<organism evidence="8 9">
    <name type="scientific">Wohlfahrtiimonas chitiniclastica</name>
    <dbReference type="NCBI Taxonomy" id="400946"/>
    <lineage>
        <taxon>Bacteria</taxon>
        <taxon>Pseudomonadati</taxon>
        <taxon>Pseudomonadota</taxon>
        <taxon>Gammaproteobacteria</taxon>
        <taxon>Cardiobacteriales</taxon>
        <taxon>Ignatzschineriaceae</taxon>
        <taxon>Wohlfahrtiimonas</taxon>
    </lineage>
</organism>
<dbReference type="RefSeq" id="WP_008314490.1">
    <property type="nucleotide sequence ID" value="NZ_CP115969.1"/>
</dbReference>
<proteinExistence type="predicted"/>
<dbReference type="PANTHER" id="PTHR35603">
    <property type="match status" value="1"/>
</dbReference>
<comment type="subcellular location">
    <subcellularLocation>
        <location evidence="1">Cell outer membrane</location>
        <topology evidence="1">Lipid-anchor</topology>
    </subcellularLocation>
</comment>
<dbReference type="GO" id="GO:0009279">
    <property type="term" value="C:cell outer membrane"/>
    <property type="evidence" value="ECO:0007669"/>
    <property type="project" value="UniProtKB-SubCell"/>
</dbReference>
<keyword evidence="2 6" id="KW-0732">Signal</keyword>
<comment type="caution">
    <text evidence="8">The sequence shown here is derived from an EMBL/GenBank/DDBJ whole genome shotgun (WGS) entry which is preliminary data.</text>
</comment>
<evidence type="ECO:0000256" key="1">
    <source>
        <dbReference type="ARBA" id="ARBA00004459"/>
    </source>
</evidence>
<evidence type="ECO:0000313" key="9">
    <source>
        <dbReference type="Proteomes" id="UP000680020"/>
    </source>
</evidence>
<dbReference type="AlphaFoldDB" id="A0A162TN01"/>
<feature type="signal peptide" evidence="6">
    <location>
        <begin position="1"/>
        <end position="21"/>
    </location>
</feature>
<name>A0A162TN01_9GAMM</name>
<evidence type="ECO:0000313" key="8">
    <source>
        <dbReference type="EMBL" id="MBS7823971.1"/>
    </source>
</evidence>
<protein>
    <recommendedName>
        <fullName evidence="7">Glycine zipper 2TM domain-containing protein</fullName>
    </recommendedName>
</protein>
<evidence type="ECO:0000256" key="6">
    <source>
        <dbReference type="SAM" id="SignalP"/>
    </source>
</evidence>
<dbReference type="InterPro" id="IPR008816">
    <property type="entry name" value="Gly_zipper_2TM_dom"/>
</dbReference>
<sequence>MNLRQKALVLMVASVFVTGCASSLSGDSYSRSEARQAQTVQIGTVVSTRPVKIEGTKTGLGAVTGGALGGVAANSIGGGRGKALATIAGAAVGVLAGAAAEEGMTKSQGVEILVTLDGTHTTRAYVQAADGTQFYAGQRVSITTTREGTSRVNPI</sequence>
<gene>
    <name evidence="8" type="ORF">J7561_01980</name>
</gene>
<keyword evidence="5" id="KW-0449">Lipoprotein</keyword>
<feature type="chain" id="PRO_5015051760" description="Glycine zipper 2TM domain-containing protein" evidence="6">
    <location>
        <begin position="22"/>
        <end position="155"/>
    </location>
</feature>